<gene>
    <name evidence="2" type="ORF">A3Q56_03532</name>
</gene>
<sequence>MDGVQLNHKSKVAFRLSIIIRDENPGNLTITEFCLRLLVIFSLQIVINGVILTREQVKEKKVNSEMDRYYEANNYQNLREYINYRNNKLKVSFVNQIFNNIHEGIKELAKLLRF</sequence>
<proteinExistence type="predicted"/>
<keyword evidence="1" id="KW-0472">Membrane</keyword>
<keyword evidence="1" id="KW-1133">Transmembrane helix</keyword>
<feature type="transmembrane region" description="Helical" evidence="1">
    <location>
        <begin position="33"/>
        <end position="52"/>
    </location>
</feature>
<keyword evidence="1" id="KW-0812">Transmembrane</keyword>
<dbReference type="Proteomes" id="UP000078046">
    <property type="component" value="Unassembled WGS sequence"/>
</dbReference>
<accession>A0A177B3H3</accession>
<protein>
    <submittedName>
        <fullName evidence="2">Uncharacterized protein</fullName>
    </submittedName>
</protein>
<evidence type="ECO:0000313" key="2">
    <source>
        <dbReference type="EMBL" id="OAF68700.1"/>
    </source>
</evidence>
<evidence type="ECO:0000256" key="1">
    <source>
        <dbReference type="SAM" id="Phobius"/>
    </source>
</evidence>
<organism evidence="2 3">
    <name type="scientific">Intoshia linei</name>
    <dbReference type="NCBI Taxonomy" id="1819745"/>
    <lineage>
        <taxon>Eukaryota</taxon>
        <taxon>Metazoa</taxon>
        <taxon>Spiralia</taxon>
        <taxon>Lophotrochozoa</taxon>
        <taxon>Mesozoa</taxon>
        <taxon>Orthonectida</taxon>
        <taxon>Rhopaluridae</taxon>
        <taxon>Intoshia</taxon>
    </lineage>
</organism>
<keyword evidence="3" id="KW-1185">Reference proteome</keyword>
<name>A0A177B3H3_9BILA</name>
<dbReference type="EMBL" id="LWCA01000401">
    <property type="protein sequence ID" value="OAF68700.1"/>
    <property type="molecule type" value="Genomic_DNA"/>
</dbReference>
<evidence type="ECO:0000313" key="3">
    <source>
        <dbReference type="Proteomes" id="UP000078046"/>
    </source>
</evidence>
<comment type="caution">
    <text evidence="2">The sequence shown here is derived from an EMBL/GenBank/DDBJ whole genome shotgun (WGS) entry which is preliminary data.</text>
</comment>
<dbReference type="AlphaFoldDB" id="A0A177B3H3"/>
<reference evidence="2 3" key="1">
    <citation type="submission" date="2016-04" db="EMBL/GenBank/DDBJ databases">
        <title>The genome of Intoshia linei affirms orthonectids as highly simplified spiralians.</title>
        <authorList>
            <person name="Mikhailov K.V."/>
            <person name="Slusarev G.S."/>
            <person name="Nikitin M.A."/>
            <person name="Logacheva M.D."/>
            <person name="Penin A."/>
            <person name="Aleoshin V."/>
            <person name="Panchin Y.V."/>
        </authorList>
    </citation>
    <scope>NUCLEOTIDE SEQUENCE [LARGE SCALE GENOMIC DNA]</scope>
    <source>
        <strain evidence="2">Intl2013</strain>
        <tissue evidence="2">Whole animal</tissue>
    </source>
</reference>